<dbReference type="NCBIfam" id="NF003519">
    <property type="entry name" value="PRK05182.2-5"/>
    <property type="match status" value="1"/>
</dbReference>
<evidence type="ECO:0000256" key="8">
    <source>
        <dbReference type="ARBA" id="ARBA00032524"/>
    </source>
</evidence>
<dbReference type="InterPro" id="IPR011262">
    <property type="entry name" value="DNA-dir_RNA_pol_insert"/>
</dbReference>
<organism evidence="13 14">
    <name type="scientific">Candidatus Giovannonibacteria bacterium RIFCSPHIGHO2_02_FULL_46_20</name>
    <dbReference type="NCBI Taxonomy" id="1798338"/>
    <lineage>
        <taxon>Bacteria</taxon>
        <taxon>Candidatus Giovannoniibacteriota</taxon>
    </lineage>
</organism>
<keyword evidence="7 11" id="KW-0804">Transcription</keyword>
<dbReference type="GO" id="GO:0046983">
    <property type="term" value="F:protein dimerization activity"/>
    <property type="evidence" value="ECO:0007669"/>
    <property type="project" value="InterPro"/>
</dbReference>
<dbReference type="STRING" id="1798338.A3J56_01885"/>
<comment type="function">
    <text evidence="11">DNA-dependent RNA polymerase catalyzes the transcription of DNA into RNA using the four ribonucleoside triphosphates as substrates.</text>
</comment>
<evidence type="ECO:0000256" key="2">
    <source>
        <dbReference type="ARBA" id="ARBA00012418"/>
    </source>
</evidence>
<dbReference type="Gene3D" id="2.170.120.12">
    <property type="entry name" value="DNA-directed RNA polymerase, insert domain"/>
    <property type="match status" value="1"/>
</dbReference>
<dbReference type="Proteomes" id="UP000178406">
    <property type="component" value="Unassembled WGS sequence"/>
</dbReference>
<name>A0A1F5WDN4_9BACT</name>
<dbReference type="InterPro" id="IPR036643">
    <property type="entry name" value="RNApol_insert_sf"/>
</dbReference>
<dbReference type="InterPro" id="IPR011260">
    <property type="entry name" value="RNAP_asu_C"/>
</dbReference>
<dbReference type="InterPro" id="IPR011773">
    <property type="entry name" value="DNA-dir_RpoA"/>
</dbReference>
<comment type="caution">
    <text evidence="13">The sequence shown here is derived from an EMBL/GenBank/DDBJ whole genome shotgun (WGS) entry which is preliminary data.</text>
</comment>
<dbReference type="InterPro" id="IPR011263">
    <property type="entry name" value="DNA-dir_RNA_pol_RpoA/D/Rpb3"/>
</dbReference>
<dbReference type="GO" id="GO:0005737">
    <property type="term" value="C:cytoplasm"/>
    <property type="evidence" value="ECO:0007669"/>
    <property type="project" value="UniProtKB-ARBA"/>
</dbReference>
<dbReference type="Gene3D" id="3.30.1360.10">
    <property type="entry name" value="RNA polymerase, RBP11-like subunit"/>
    <property type="match status" value="1"/>
</dbReference>
<protein>
    <recommendedName>
        <fullName evidence="3 11">DNA-directed RNA polymerase subunit alpha</fullName>
        <shortName evidence="11">RNAP subunit alpha</shortName>
        <ecNumber evidence="2 11">2.7.7.6</ecNumber>
    </recommendedName>
    <alternativeName>
        <fullName evidence="9 11">RNA polymerase subunit alpha</fullName>
    </alternativeName>
    <alternativeName>
        <fullName evidence="8 11">Transcriptase subunit alpha</fullName>
    </alternativeName>
</protein>
<comment type="catalytic activity">
    <reaction evidence="10 11">
        <text>RNA(n) + a ribonucleoside 5'-triphosphate = RNA(n+1) + diphosphate</text>
        <dbReference type="Rhea" id="RHEA:21248"/>
        <dbReference type="Rhea" id="RHEA-COMP:14527"/>
        <dbReference type="Rhea" id="RHEA-COMP:17342"/>
        <dbReference type="ChEBI" id="CHEBI:33019"/>
        <dbReference type="ChEBI" id="CHEBI:61557"/>
        <dbReference type="ChEBI" id="CHEBI:140395"/>
        <dbReference type="EC" id="2.7.7.6"/>
    </reaction>
</comment>
<dbReference type="EC" id="2.7.7.6" evidence="2 11"/>
<dbReference type="GO" id="GO:0000428">
    <property type="term" value="C:DNA-directed RNA polymerase complex"/>
    <property type="evidence" value="ECO:0007669"/>
    <property type="project" value="UniProtKB-KW"/>
</dbReference>
<comment type="subunit">
    <text evidence="11">Homodimer. The RNAP catalytic core consists of 2 alpha, 1 beta, 1 beta' and 1 omega subunit. When a sigma factor is associated with the core the holoenzyme is formed, which can initiate transcription.</text>
</comment>
<dbReference type="SUPFAM" id="SSF47789">
    <property type="entry name" value="C-terminal domain of RNA polymerase alpha subunit"/>
    <property type="match status" value="1"/>
</dbReference>
<dbReference type="SUPFAM" id="SSF55257">
    <property type="entry name" value="RBP11-like subunits of RNA polymerase"/>
    <property type="match status" value="1"/>
</dbReference>
<proteinExistence type="inferred from homology"/>
<dbReference type="GO" id="GO:0003899">
    <property type="term" value="F:DNA-directed RNA polymerase activity"/>
    <property type="evidence" value="ECO:0007669"/>
    <property type="project" value="UniProtKB-UniRule"/>
</dbReference>
<keyword evidence="6 11" id="KW-0548">Nucleotidyltransferase</keyword>
<evidence type="ECO:0000256" key="3">
    <source>
        <dbReference type="ARBA" id="ARBA00015972"/>
    </source>
</evidence>
<evidence type="ECO:0000256" key="4">
    <source>
        <dbReference type="ARBA" id="ARBA00022478"/>
    </source>
</evidence>
<keyword evidence="4 11" id="KW-0240">DNA-directed RNA polymerase</keyword>
<keyword evidence="5 11" id="KW-0808">Transferase</keyword>
<evidence type="ECO:0000256" key="1">
    <source>
        <dbReference type="ARBA" id="ARBA00007123"/>
    </source>
</evidence>
<dbReference type="EMBL" id="MFHQ01000037">
    <property type="protein sequence ID" value="OGF73690.1"/>
    <property type="molecule type" value="Genomic_DNA"/>
</dbReference>
<evidence type="ECO:0000256" key="11">
    <source>
        <dbReference type="HAMAP-Rule" id="MF_00059"/>
    </source>
</evidence>
<evidence type="ECO:0000256" key="5">
    <source>
        <dbReference type="ARBA" id="ARBA00022679"/>
    </source>
</evidence>
<dbReference type="NCBIfam" id="TIGR02027">
    <property type="entry name" value="rpoA"/>
    <property type="match status" value="1"/>
</dbReference>
<dbReference type="Gene3D" id="1.10.150.20">
    <property type="entry name" value="5' to 3' exonuclease, C-terminal subdomain"/>
    <property type="match status" value="1"/>
</dbReference>
<evidence type="ECO:0000256" key="10">
    <source>
        <dbReference type="ARBA" id="ARBA00048552"/>
    </source>
</evidence>
<dbReference type="GO" id="GO:0006351">
    <property type="term" value="P:DNA-templated transcription"/>
    <property type="evidence" value="ECO:0007669"/>
    <property type="project" value="UniProtKB-UniRule"/>
</dbReference>
<dbReference type="HAMAP" id="MF_00059">
    <property type="entry name" value="RNApol_bact_RpoA"/>
    <property type="match status" value="1"/>
</dbReference>
<dbReference type="Pfam" id="PF03118">
    <property type="entry name" value="RNA_pol_A_CTD"/>
    <property type="match status" value="1"/>
</dbReference>
<comment type="domain">
    <text evidence="11">The N-terminal domain is essential for RNAP assembly and basal transcription, whereas the C-terminal domain is involved in interaction with transcriptional regulators and with upstream promoter elements.</text>
</comment>
<dbReference type="InterPro" id="IPR036603">
    <property type="entry name" value="RBP11-like"/>
</dbReference>
<evidence type="ECO:0000256" key="7">
    <source>
        <dbReference type="ARBA" id="ARBA00023163"/>
    </source>
</evidence>
<evidence type="ECO:0000259" key="12">
    <source>
        <dbReference type="SMART" id="SM00662"/>
    </source>
</evidence>
<evidence type="ECO:0000256" key="9">
    <source>
        <dbReference type="ARBA" id="ARBA00033070"/>
    </source>
</evidence>
<dbReference type="CDD" id="cd06928">
    <property type="entry name" value="RNAP_alpha_NTD"/>
    <property type="match status" value="1"/>
</dbReference>
<dbReference type="SMART" id="SM00662">
    <property type="entry name" value="RPOLD"/>
    <property type="match status" value="1"/>
</dbReference>
<evidence type="ECO:0000313" key="13">
    <source>
        <dbReference type="EMBL" id="OGF73690.1"/>
    </source>
</evidence>
<evidence type="ECO:0000256" key="6">
    <source>
        <dbReference type="ARBA" id="ARBA00022695"/>
    </source>
</evidence>
<gene>
    <name evidence="11" type="primary">rpoA</name>
    <name evidence="13" type="ORF">A3J56_01885</name>
</gene>
<dbReference type="FunFam" id="2.170.120.12:FF:000001">
    <property type="entry name" value="DNA-directed RNA polymerase subunit alpha"/>
    <property type="match status" value="1"/>
</dbReference>
<dbReference type="SUPFAM" id="SSF56553">
    <property type="entry name" value="Insert subdomain of RNA polymerase alpha subunit"/>
    <property type="match status" value="1"/>
</dbReference>
<dbReference type="Pfam" id="PF01000">
    <property type="entry name" value="RNA_pol_A_bac"/>
    <property type="match status" value="1"/>
</dbReference>
<comment type="similarity">
    <text evidence="1 11">Belongs to the RNA polymerase alpha chain family.</text>
</comment>
<feature type="domain" description="DNA-directed RNA polymerase RpoA/D/Rpb3-type" evidence="12">
    <location>
        <begin position="22"/>
        <end position="230"/>
    </location>
</feature>
<feature type="region of interest" description="Alpha C-terminal domain (alpha-CTD)" evidence="11">
    <location>
        <begin position="248"/>
        <end position="313"/>
    </location>
</feature>
<sequence>MEHTHAIALPSHTRAVREEECKGTYEIDALYPGYGNTLGNSLRRILLSSLVGSAITRVKIEGINHEFSTAEHVVEDAIILLLNFKQLRFRMHGDGPYTATIDVKGAREVKGKDVTCPSQLEVINKDHHIATLTHKNARFIAELTVEHGIGFVPAEQLSREKVPVGTMVLDAIFSPLRRVNYEVENMRVGDRTDYNRLRLTIETDGSLTPREAYLRSLAIMREHIDRIANFGTEDEDSNLAQKTASEEKLESAALAGLPLRIQNVLIEQDITTFEDLAKKTEGEVLSLEGIGEKALGDIKKVLRKEGFSLRSED</sequence>
<dbReference type="AlphaFoldDB" id="A0A1F5WDN4"/>
<evidence type="ECO:0000313" key="14">
    <source>
        <dbReference type="Proteomes" id="UP000178406"/>
    </source>
</evidence>
<accession>A0A1F5WDN4</accession>
<dbReference type="Pfam" id="PF01193">
    <property type="entry name" value="RNA_pol_L"/>
    <property type="match status" value="1"/>
</dbReference>
<reference evidence="13 14" key="1">
    <citation type="journal article" date="2016" name="Nat. Commun.">
        <title>Thousands of microbial genomes shed light on interconnected biogeochemical processes in an aquifer system.</title>
        <authorList>
            <person name="Anantharaman K."/>
            <person name="Brown C.T."/>
            <person name="Hug L.A."/>
            <person name="Sharon I."/>
            <person name="Castelle C.J."/>
            <person name="Probst A.J."/>
            <person name="Thomas B.C."/>
            <person name="Singh A."/>
            <person name="Wilkins M.J."/>
            <person name="Karaoz U."/>
            <person name="Brodie E.L."/>
            <person name="Williams K.H."/>
            <person name="Hubbard S.S."/>
            <person name="Banfield J.F."/>
        </authorList>
    </citation>
    <scope>NUCLEOTIDE SEQUENCE [LARGE SCALE GENOMIC DNA]</scope>
</reference>
<dbReference type="GO" id="GO:0003677">
    <property type="term" value="F:DNA binding"/>
    <property type="evidence" value="ECO:0007669"/>
    <property type="project" value="UniProtKB-UniRule"/>
</dbReference>
<feature type="region of interest" description="Alpha N-terminal domain (alpha-NTD)" evidence="11">
    <location>
        <begin position="1"/>
        <end position="233"/>
    </location>
</feature>